<gene>
    <name evidence="1" type="ORF">HY29_13310</name>
</gene>
<comment type="caution">
    <text evidence="1">The sequence shown here is derived from an EMBL/GenBank/DDBJ whole genome shotgun (WGS) entry which is preliminary data.</text>
</comment>
<keyword evidence="2" id="KW-1185">Reference proteome</keyword>
<evidence type="ECO:0000313" key="2">
    <source>
        <dbReference type="Proteomes" id="UP000027037"/>
    </source>
</evidence>
<organism evidence="1 2">
    <name type="scientific">Hyphomonas beringensis</name>
    <dbReference type="NCBI Taxonomy" id="1280946"/>
    <lineage>
        <taxon>Bacteria</taxon>
        <taxon>Pseudomonadati</taxon>
        <taxon>Pseudomonadota</taxon>
        <taxon>Alphaproteobacteria</taxon>
        <taxon>Hyphomonadales</taxon>
        <taxon>Hyphomonadaceae</taxon>
        <taxon>Hyphomonas</taxon>
    </lineage>
</organism>
<dbReference type="STRING" id="1280946.HY29_13310"/>
<reference evidence="1 2" key="1">
    <citation type="journal article" date="2014" name="Antonie Van Leeuwenhoek">
        <title>Hyphomonas beringensis sp. nov. and Hyphomonas chukchiensis sp. nov., isolated from surface seawater of the Bering Sea and Chukchi Sea.</title>
        <authorList>
            <person name="Li C."/>
            <person name="Lai Q."/>
            <person name="Li G."/>
            <person name="Dong C."/>
            <person name="Wang J."/>
            <person name="Liao Y."/>
            <person name="Shao Z."/>
        </authorList>
    </citation>
    <scope>NUCLEOTIDE SEQUENCE [LARGE SCALE GENOMIC DNA]</scope>
    <source>
        <strain evidence="1 2">25B14_1</strain>
    </source>
</reference>
<name>A0A062U364_9PROT</name>
<dbReference type="AlphaFoldDB" id="A0A062U364"/>
<dbReference type="Proteomes" id="UP000027037">
    <property type="component" value="Unassembled WGS sequence"/>
</dbReference>
<protein>
    <submittedName>
        <fullName evidence="1">Uncharacterized protein</fullName>
    </submittedName>
</protein>
<evidence type="ECO:0000313" key="1">
    <source>
        <dbReference type="EMBL" id="KCZ54771.1"/>
    </source>
</evidence>
<proteinExistence type="predicted"/>
<dbReference type="EMBL" id="AWFF01000034">
    <property type="protein sequence ID" value="KCZ54771.1"/>
    <property type="molecule type" value="Genomic_DNA"/>
</dbReference>
<sequence>MLSSRFLVLSAFCLGPGNAVTFRIGRQIIYRARAAVTARDLEEGAIRARLPADIGRFHIFAPVPRSLL</sequence>
<accession>A0A062U364</accession>